<accession>A0A8J7FD71</accession>
<keyword evidence="2" id="KW-1185">Reference proteome</keyword>
<dbReference type="Gene3D" id="1.10.260.80">
    <property type="match status" value="1"/>
</dbReference>
<dbReference type="InterPro" id="IPR006439">
    <property type="entry name" value="HAD-SF_hydro_IA"/>
</dbReference>
<dbReference type="InterPro" id="IPR036412">
    <property type="entry name" value="HAD-like_sf"/>
</dbReference>
<evidence type="ECO:0000313" key="1">
    <source>
        <dbReference type="EMBL" id="MBE9399340.1"/>
    </source>
</evidence>
<proteinExistence type="predicted"/>
<sequence>MPDVLSLPDRRAWIFDLDGTLTQPVHDFLHIRQELGIAPDQDILATIAARPSSEREEMMVRLDELEHLYAARAKPAPGVLELLEFLAVNRCDMGILTRNTQSIAIASLAAIGAEHFFIHDRIIGRDEARPKPDTQGITLLLNSWQRMPDEAVMVGDFRYDLETGRAAGTFTIHVDDRDRHWPELTDLRVSSLQALTHHLKNA</sequence>
<dbReference type="InterPro" id="IPR023214">
    <property type="entry name" value="HAD_sf"/>
</dbReference>
<dbReference type="Gene3D" id="3.40.50.1000">
    <property type="entry name" value="HAD superfamily/HAD-like"/>
    <property type="match status" value="1"/>
</dbReference>
<dbReference type="PANTHER" id="PTHR43885:SF1">
    <property type="entry name" value="SUPERFAMILY HYDROLASE, PUTATIVE (AFU_ORTHOLOGUE AFUA_4G13290)-RELATED"/>
    <property type="match status" value="1"/>
</dbReference>
<dbReference type="Proteomes" id="UP000640333">
    <property type="component" value="Unassembled WGS sequence"/>
</dbReference>
<dbReference type="EMBL" id="JADEYS010000025">
    <property type="protein sequence ID" value="MBE9399340.1"/>
    <property type="molecule type" value="Genomic_DNA"/>
</dbReference>
<dbReference type="NCBIfam" id="TIGR01509">
    <property type="entry name" value="HAD-SF-IA-v3"/>
    <property type="match status" value="1"/>
</dbReference>
<dbReference type="GO" id="GO:0016787">
    <property type="term" value="F:hydrolase activity"/>
    <property type="evidence" value="ECO:0007669"/>
    <property type="project" value="UniProtKB-KW"/>
</dbReference>
<protein>
    <submittedName>
        <fullName evidence="1">HAD family hydrolase</fullName>
    </submittedName>
</protein>
<dbReference type="SFLD" id="SFLDG01129">
    <property type="entry name" value="C1.5:_HAD__Beta-PGM__Phosphata"/>
    <property type="match status" value="1"/>
</dbReference>
<keyword evidence="1" id="KW-0378">Hydrolase</keyword>
<dbReference type="SUPFAM" id="SSF56784">
    <property type="entry name" value="HAD-like"/>
    <property type="match status" value="1"/>
</dbReference>
<name>A0A8J7FD71_9GAMM</name>
<dbReference type="NCBIfam" id="TIGR01549">
    <property type="entry name" value="HAD-SF-IA-v1"/>
    <property type="match status" value="1"/>
</dbReference>
<reference evidence="1" key="1">
    <citation type="submission" date="2020-10" db="EMBL/GenBank/DDBJ databases">
        <title>Bacterium isolated from coastal waters sediment.</title>
        <authorList>
            <person name="Chen R.-J."/>
            <person name="Lu D.-C."/>
            <person name="Zhu K.-L."/>
            <person name="Du Z.-J."/>
        </authorList>
    </citation>
    <scope>NUCLEOTIDE SEQUENCE</scope>
    <source>
        <strain evidence="1">N1Y112</strain>
    </source>
</reference>
<dbReference type="InterPro" id="IPR041492">
    <property type="entry name" value="HAD_2"/>
</dbReference>
<gene>
    <name evidence="1" type="ORF">IOQ59_18925</name>
</gene>
<dbReference type="AlphaFoldDB" id="A0A8J7FD71"/>
<dbReference type="SFLD" id="SFLDS00003">
    <property type="entry name" value="Haloacid_Dehalogenase"/>
    <property type="match status" value="1"/>
</dbReference>
<dbReference type="PANTHER" id="PTHR43885">
    <property type="entry name" value="HALOACID DEHALOGENASE-LIKE HYDROLASE"/>
    <property type="match status" value="1"/>
</dbReference>
<organism evidence="1 2">
    <name type="scientific">Pontibacterium sinense</name>
    <dbReference type="NCBI Taxonomy" id="2781979"/>
    <lineage>
        <taxon>Bacteria</taxon>
        <taxon>Pseudomonadati</taxon>
        <taxon>Pseudomonadota</taxon>
        <taxon>Gammaproteobacteria</taxon>
        <taxon>Oceanospirillales</taxon>
        <taxon>Oceanospirillaceae</taxon>
        <taxon>Pontibacterium</taxon>
    </lineage>
</organism>
<evidence type="ECO:0000313" key="2">
    <source>
        <dbReference type="Proteomes" id="UP000640333"/>
    </source>
</evidence>
<dbReference type="Pfam" id="PF13419">
    <property type="entry name" value="HAD_2"/>
    <property type="match status" value="1"/>
</dbReference>
<comment type="caution">
    <text evidence="1">The sequence shown here is derived from an EMBL/GenBank/DDBJ whole genome shotgun (WGS) entry which is preliminary data.</text>
</comment>